<accession>A0A2S6GHH2</accession>
<name>A0A2S6GHH2_9GAMM</name>
<dbReference type="SUPFAM" id="SSF52821">
    <property type="entry name" value="Rhodanese/Cell cycle control phosphatase"/>
    <property type="match status" value="1"/>
</dbReference>
<organism evidence="2 3">
    <name type="scientific">Methylobacter tundripaludum</name>
    <dbReference type="NCBI Taxonomy" id="173365"/>
    <lineage>
        <taxon>Bacteria</taxon>
        <taxon>Pseudomonadati</taxon>
        <taxon>Pseudomonadota</taxon>
        <taxon>Gammaproteobacteria</taxon>
        <taxon>Methylococcales</taxon>
        <taxon>Methylococcaceae</taxon>
        <taxon>Methylobacter</taxon>
    </lineage>
</organism>
<dbReference type="InterPro" id="IPR001763">
    <property type="entry name" value="Rhodanese-like_dom"/>
</dbReference>
<dbReference type="RefSeq" id="WP_104425343.1">
    <property type="nucleotide sequence ID" value="NZ_PTIY01000025.1"/>
</dbReference>
<sequence>MKYKTISVADSKNLIKESKPMILDCRDLKDYRAGHLEDALHVHEGLKDSLIKRGDKQRSLLIYCYYGHASEHLAQFFSDFGFIDVYSLEGGYSGWKDQHREA</sequence>
<dbReference type="GO" id="GO:0005737">
    <property type="term" value="C:cytoplasm"/>
    <property type="evidence" value="ECO:0007669"/>
    <property type="project" value="InterPro"/>
</dbReference>
<keyword evidence="2" id="KW-0808">Transferase</keyword>
<dbReference type="SMART" id="SM00450">
    <property type="entry name" value="RHOD"/>
    <property type="match status" value="1"/>
</dbReference>
<feature type="domain" description="Rhodanese" evidence="1">
    <location>
        <begin position="16"/>
        <end position="100"/>
    </location>
</feature>
<reference evidence="2 3" key="1">
    <citation type="submission" date="2018-02" db="EMBL/GenBank/DDBJ databases">
        <title>Subsurface microbial communities from deep shales in Ohio and West Virginia, USA.</title>
        <authorList>
            <person name="Wrighton K."/>
        </authorList>
    </citation>
    <scope>NUCLEOTIDE SEQUENCE [LARGE SCALE GENOMIC DNA]</scope>
    <source>
        <strain evidence="2 3">OWC-G53F</strain>
    </source>
</reference>
<dbReference type="PANTHER" id="PTHR43031:SF7">
    <property type="entry name" value="NITRIC OXIDE REDUCTASE FLRD-NAD(+) REDUCTASE"/>
    <property type="match status" value="1"/>
</dbReference>
<dbReference type="GO" id="GO:0004792">
    <property type="term" value="F:thiosulfate-cyanide sulfurtransferase activity"/>
    <property type="evidence" value="ECO:0007669"/>
    <property type="project" value="InterPro"/>
</dbReference>
<evidence type="ECO:0000313" key="3">
    <source>
        <dbReference type="Proteomes" id="UP000238071"/>
    </source>
</evidence>
<comment type="caution">
    <text evidence="2">The sequence shown here is derived from an EMBL/GenBank/DDBJ whole genome shotgun (WGS) entry which is preliminary data.</text>
</comment>
<dbReference type="InterPro" id="IPR050229">
    <property type="entry name" value="GlpE_sulfurtransferase"/>
</dbReference>
<proteinExistence type="predicted"/>
<dbReference type="OrthoDB" id="9811849at2"/>
<dbReference type="CDD" id="cd01444">
    <property type="entry name" value="GlpE_ST"/>
    <property type="match status" value="1"/>
</dbReference>
<dbReference type="Gene3D" id="3.40.250.10">
    <property type="entry name" value="Rhodanese-like domain"/>
    <property type="match status" value="1"/>
</dbReference>
<gene>
    <name evidence="2" type="ORF">B0F88_12515</name>
</gene>
<dbReference type="PANTHER" id="PTHR43031">
    <property type="entry name" value="FAD-DEPENDENT OXIDOREDUCTASE"/>
    <property type="match status" value="1"/>
</dbReference>
<evidence type="ECO:0000313" key="2">
    <source>
        <dbReference type="EMBL" id="PPK64596.1"/>
    </source>
</evidence>
<dbReference type="InterPro" id="IPR023695">
    <property type="entry name" value="Thiosulf_sulfurTrfase"/>
</dbReference>
<protein>
    <submittedName>
        <fullName evidence="2">Thiosulfate sulfurtransferase</fullName>
    </submittedName>
</protein>
<dbReference type="Pfam" id="PF00581">
    <property type="entry name" value="Rhodanese"/>
    <property type="match status" value="1"/>
</dbReference>
<dbReference type="EMBL" id="PTIY01000025">
    <property type="protein sequence ID" value="PPK64596.1"/>
    <property type="molecule type" value="Genomic_DNA"/>
</dbReference>
<evidence type="ECO:0000259" key="1">
    <source>
        <dbReference type="PROSITE" id="PS50206"/>
    </source>
</evidence>
<dbReference type="AlphaFoldDB" id="A0A2S6GHH2"/>
<dbReference type="Proteomes" id="UP000238071">
    <property type="component" value="Unassembled WGS sequence"/>
</dbReference>
<dbReference type="InterPro" id="IPR036873">
    <property type="entry name" value="Rhodanese-like_dom_sf"/>
</dbReference>
<keyword evidence="3" id="KW-1185">Reference proteome</keyword>
<dbReference type="PROSITE" id="PS50206">
    <property type="entry name" value="RHODANESE_3"/>
    <property type="match status" value="1"/>
</dbReference>